<dbReference type="InterPro" id="IPR036388">
    <property type="entry name" value="WH-like_DNA-bd_sf"/>
</dbReference>
<evidence type="ECO:0000256" key="3">
    <source>
        <dbReference type="ARBA" id="ARBA00023163"/>
    </source>
</evidence>
<dbReference type="SMART" id="SM00345">
    <property type="entry name" value="HTH_GNTR"/>
    <property type="match status" value="1"/>
</dbReference>
<dbReference type="PANTHER" id="PTHR44846:SF1">
    <property type="entry name" value="MANNOSYL-D-GLYCERATE TRANSPORT_METABOLISM SYSTEM REPRESSOR MNGR-RELATED"/>
    <property type="match status" value="1"/>
</dbReference>
<dbReference type="InterPro" id="IPR000524">
    <property type="entry name" value="Tscrpt_reg_HTH_GntR"/>
</dbReference>
<evidence type="ECO:0000313" key="6">
    <source>
        <dbReference type="Proteomes" id="UP000342249"/>
    </source>
</evidence>
<dbReference type="CDD" id="cd07377">
    <property type="entry name" value="WHTH_GntR"/>
    <property type="match status" value="1"/>
</dbReference>
<evidence type="ECO:0000259" key="4">
    <source>
        <dbReference type="PROSITE" id="PS50949"/>
    </source>
</evidence>
<proteinExistence type="predicted"/>
<feature type="domain" description="HTH gntR-type" evidence="4">
    <location>
        <begin position="11"/>
        <end position="79"/>
    </location>
</feature>
<dbReference type="InterPro" id="IPR050679">
    <property type="entry name" value="Bact_HTH_transcr_reg"/>
</dbReference>
<dbReference type="RefSeq" id="WP_341473374.1">
    <property type="nucleotide sequence ID" value="NZ_SPSE01000043.1"/>
</dbReference>
<accession>A0A5N7J596</accession>
<dbReference type="AlphaFoldDB" id="A0A5N7J596"/>
<dbReference type="InterPro" id="IPR011663">
    <property type="entry name" value="UTRA"/>
</dbReference>
<sequence>MLKKVSKDNPIPLHYQIKEILQEMIENEVLKPGDSIPTERELCKVQGVSRMTVNKAIMSLVNEGLIYRQQGKGTFVSIAKVNREISLLKGFSEQMQDNGIISKTKILSFDIIDATKQCKLELKMPEKENKIIEIKRLRFADQQPVAIETAWLPYCLFDGMTKDMVEGKSLFSIFREKYGYYPYKAKQIIEPIMLNEYDSELLNQDKYALALTFRRTTYLENGTPIEYTKAIYRSDKYKYQITLK</sequence>
<dbReference type="GO" id="GO:0003700">
    <property type="term" value="F:DNA-binding transcription factor activity"/>
    <property type="evidence" value="ECO:0007669"/>
    <property type="project" value="InterPro"/>
</dbReference>
<dbReference type="InterPro" id="IPR036390">
    <property type="entry name" value="WH_DNA-bd_sf"/>
</dbReference>
<name>A0A5N7J596_9CLOT</name>
<keyword evidence="3" id="KW-0804">Transcription</keyword>
<evidence type="ECO:0000256" key="1">
    <source>
        <dbReference type="ARBA" id="ARBA00023015"/>
    </source>
</evidence>
<keyword evidence="1" id="KW-0805">Transcription regulation</keyword>
<dbReference type="SUPFAM" id="SSF46785">
    <property type="entry name" value="Winged helix' DNA-binding domain"/>
    <property type="match status" value="1"/>
</dbReference>
<dbReference type="PANTHER" id="PTHR44846">
    <property type="entry name" value="MANNOSYL-D-GLYCERATE TRANSPORT/METABOLISM SYSTEM REPRESSOR MNGR-RELATED"/>
    <property type="match status" value="1"/>
</dbReference>
<dbReference type="GO" id="GO:0003677">
    <property type="term" value="F:DNA binding"/>
    <property type="evidence" value="ECO:0007669"/>
    <property type="project" value="UniProtKB-KW"/>
</dbReference>
<reference evidence="5 6" key="1">
    <citation type="journal article" date="2019" name="Lett. Appl. Microbiol.">
        <title>A case of 'blown pack' spoilage of vacuum-packaged pork likely associated with Clostridium estertheticum in Canada.</title>
        <authorList>
            <person name="Zhang P."/>
            <person name="Ward P."/>
            <person name="McMullen L.M."/>
            <person name="Yang X."/>
        </authorList>
    </citation>
    <scope>NUCLEOTIDE SEQUENCE [LARGE SCALE GENOMIC DNA]</scope>
    <source>
        <strain evidence="5 6">MA19</strain>
    </source>
</reference>
<protein>
    <submittedName>
        <fullName evidence="5">GntR family transcriptional regulator</fullName>
    </submittedName>
</protein>
<dbReference type="GO" id="GO:0045892">
    <property type="term" value="P:negative regulation of DNA-templated transcription"/>
    <property type="evidence" value="ECO:0007669"/>
    <property type="project" value="TreeGrafter"/>
</dbReference>
<dbReference type="SUPFAM" id="SSF64288">
    <property type="entry name" value="Chorismate lyase-like"/>
    <property type="match status" value="1"/>
</dbReference>
<dbReference type="InterPro" id="IPR028978">
    <property type="entry name" value="Chorismate_lyase_/UTRA_dom_sf"/>
</dbReference>
<dbReference type="Pfam" id="PF00392">
    <property type="entry name" value="GntR"/>
    <property type="match status" value="1"/>
</dbReference>
<dbReference type="Gene3D" id="3.40.1410.10">
    <property type="entry name" value="Chorismate lyase-like"/>
    <property type="match status" value="1"/>
</dbReference>
<gene>
    <name evidence="5" type="ORF">E4V82_17030</name>
</gene>
<dbReference type="PRINTS" id="PR00035">
    <property type="entry name" value="HTHGNTR"/>
</dbReference>
<dbReference type="Pfam" id="PF07702">
    <property type="entry name" value="UTRA"/>
    <property type="match status" value="1"/>
</dbReference>
<dbReference type="SMART" id="SM00866">
    <property type="entry name" value="UTRA"/>
    <property type="match status" value="1"/>
</dbReference>
<keyword evidence="2" id="KW-0238">DNA-binding</keyword>
<dbReference type="EMBL" id="SPSF01000042">
    <property type="protein sequence ID" value="MPQ63803.1"/>
    <property type="molecule type" value="Genomic_DNA"/>
</dbReference>
<evidence type="ECO:0000313" key="5">
    <source>
        <dbReference type="EMBL" id="MPQ63803.1"/>
    </source>
</evidence>
<evidence type="ECO:0000256" key="2">
    <source>
        <dbReference type="ARBA" id="ARBA00023125"/>
    </source>
</evidence>
<dbReference type="PROSITE" id="PS50949">
    <property type="entry name" value="HTH_GNTR"/>
    <property type="match status" value="1"/>
</dbReference>
<dbReference type="FunFam" id="1.10.10.10:FF:000079">
    <property type="entry name" value="GntR family transcriptional regulator"/>
    <property type="match status" value="1"/>
</dbReference>
<dbReference type="Gene3D" id="1.10.10.10">
    <property type="entry name" value="Winged helix-like DNA-binding domain superfamily/Winged helix DNA-binding domain"/>
    <property type="match status" value="1"/>
</dbReference>
<comment type="caution">
    <text evidence="5">The sequence shown here is derived from an EMBL/GenBank/DDBJ whole genome shotgun (WGS) entry which is preliminary data.</text>
</comment>
<organism evidence="5 6">
    <name type="scientific">Clostridium estertheticum</name>
    <dbReference type="NCBI Taxonomy" id="238834"/>
    <lineage>
        <taxon>Bacteria</taxon>
        <taxon>Bacillati</taxon>
        <taxon>Bacillota</taxon>
        <taxon>Clostridia</taxon>
        <taxon>Eubacteriales</taxon>
        <taxon>Clostridiaceae</taxon>
        <taxon>Clostridium</taxon>
    </lineage>
</organism>
<dbReference type="Proteomes" id="UP000342249">
    <property type="component" value="Unassembled WGS sequence"/>
</dbReference>